<name>A0ABY6CTS1_9BACT</name>
<dbReference type="RefSeq" id="WP_262310698.1">
    <property type="nucleotide sequence ID" value="NZ_CP106679.1"/>
</dbReference>
<organism evidence="1 2">
    <name type="scientific">Reichenbachiella agarivorans</name>
    <dbReference type="NCBI Taxonomy" id="2979464"/>
    <lineage>
        <taxon>Bacteria</taxon>
        <taxon>Pseudomonadati</taxon>
        <taxon>Bacteroidota</taxon>
        <taxon>Cytophagia</taxon>
        <taxon>Cytophagales</taxon>
        <taxon>Reichenbachiellaceae</taxon>
        <taxon>Reichenbachiella</taxon>
    </lineage>
</organism>
<evidence type="ECO:0000313" key="1">
    <source>
        <dbReference type="EMBL" id="UXP33269.1"/>
    </source>
</evidence>
<accession>A0ABY6CTS1</accession>
<keyword evidence="2" id="KW-1185">Reference proteome</keyword>
<dbReference type="Proteomes" id="UP001065174">
    <property type="component" value="Chromosome"/>
</dbReference>
<protein>
    <submittedName>
        <fullName evidence="1">Uncharacterized protein</fullName>
    </submittedName>
</protein>
<proteinExistence type="predicted"/>
<reference evidence="1" key="1">
    <citation type="submission" date="2022-09" db="EMBL/GenBank/DDBJ databases">
        <title>Comparative genomics and taxonomic characterization of three novel marine species of genus Reichenbachiella exhibiting antioxidant and polysaccharide degradation activities.</title>
        <authorList>
            <person name="Muhammad N."/>
            <person name="Lee Y.-J."/>
            <person name="Ko J."/>
            <person name="Kim S.-G."/>
        </authorList>
    </citation>
    <scope>NUCLEOTIDE SEQUENCE</scope>
    <source>
        <strain evidence="1">BKB1-1</strain>
    </source>
</reference>
<gene>
    <name evidence="1" type="ORF">N6H18_04810</name>
</gene>
<evidence type="ECO:0000313" key="2">
    <source>
        <dbReference type="Proteomes" id="UP001065174"/>
    </source>
</evidence>
<dbReference type="EMBL" id="CP106679">
    <property type="protein sequence ID" value="UXP33269.1"/>
    <property type="molecule type" value="Genomic_DNA"/>
</dbReference>
<sequence>MNRIWILCLVATACSALEGEQKTNVNDIIKTQKIRQLNQAEVMVEAEKFGKKIDKVIDENFRSGKITCADALKNQSAVLDSMNLAMEGQIVLGFADSNFMTKQERDLYEAYLYNAENGIVSQSSIQMMDDKYALFTAPYPARDAVYTDCLPDSTAVGMWSMIIPIKTVINQLD</sequence>